<dbReference type="RefSeq" id="WP_379811642.1">
    <property type="nucleotide sequence ID" value="NZ_JBHUPC010000013.1"/>
</dbReference>
<protein>
    <submittedName>
        <fullName evidence="2">Type IX secretion system membrane protein PorP/SprF</fullName>
    </submittedName>
</protein>
<dbReference type="InterPro" id="IPR019861">
    <property type="entry name" value="PorP/SprF_Bacteroidetes"/>
</dbReference>
<name>A0ABW5YM92_9FLAO</name>
<feature type="signal peptide" evidence="1">
    <location>
        <begin position="1"/>
        <end position="20"/>
    </location>
</feature>
<dbReference type="EMBL" id="JBHUPC010000013">
    <property type="protein sequence ID" value="MFD2892022.1"/>
    <property type="molecule type" value="Genomic_DNA"/>
</dbReference>
<comment type="caution">
    <text evidence="2">The sequence shown here is derived from an EMBL/GenBank/DDBJ whole genome shotgun (WGS) entry which is preliminary data.</text>
</comment>
<sequence length="311" mass="35107">MKKLLSVVLFMFVFFSDVQAQQDPHYTQYMYNMSVMNPAYAGSKENLSMGLLYRKQWVEIEDAPTTGTFFGHSPVGKNVGLGLSVISDKIGPVEENNIYGDFSYTLNLGGEHKLAFGVKAGLTLHKVGLYDDIYNTLPQANDPAFSENVSNTYFNIGSGLFYYTNKYYLGFSVPNMLKSKHLDLRVNGDQYEFGSETSHFFVTGGYVFDLNENIKFKPFFMVKSVFNTLPASLDLSANFLFNEKFEIGGTYRLDDSFGAMVNYAVLPNLRIGYAYDHIVSDLKVTTPSSHEIILLFDVNFNKKVSSSPRYF</sequence>
<accession>A0ABW5YM92</accession>
<keyword evidence="1" id="KW-0732">Signal</keyword>
<feature type="chain" id="PRO_5046441061" evidence="1">
    <location>
        <begin position="21"/>
        <end position="311"/>
    </location>
</feature>
<dbReference type="Pfam" id="PF11751">
    <property type="entry name" value="PorP_SprF"/>
    <property type="match status" value="1"/>
</dbReference>
<proteinExistence type="predicted"/>
<evidence type="ECO:0000256" key="1">
    <source>
        <dbReference type="SAM" id="SignalP"/>
    </source>
</evidence>
<reference evidence="3" key="1">
    <citation type="journal article" date="2019" name="Int. J. Syst. Evol. Microbiol.">
        <title>The Global Catalogue of Microorganisms (GCM) 10K type strain sequencing project: providing services to taxonomists for standard genome sequencing and annotation.</title>
        <authorList>
            <consortium name="The Broad Institute Genomics Platform"/>
            <consortium name="The Broad Institute Genome Sequencing Center for Infectious Disease"/>
            <person name="Wu L."/>
            <person name="Ma J."/>
        </authorList>
    </citation>
    <scope>NUCLEOTIDE SEQUENCE [LARGE SCALE GENOMIC DNA]</scope>
    <source>
        <strain evidence="3">KCTC 22671</strain>
    </source>
</reference>
<evidence type="ECO:0000313" key="3">
    <source>
        <dbReference type="Proteomes" id="UP001597534"/>
    </source>
</evidence>
<dbReference type="NCBIfam" id="TIGR03519">
    <property type="entry name" value="T9SS_PorP_fam"/>
    <property type="match status" value="1"/>
</dbReference>
<keyword evidence="3" id="KW-1185">Reference proteome</keyword>
<gene>
    <name evidence="2" type="ORF">ACFS5J_08370</name>
</gene>
<organism evidence="2 3">
    <name type="scientific">Flavobacterium chuncheonense</name>
    <dbReference type="NCBI Taxonomy" id="2026653"/>
    <lineage>
        <taxon>Bacteria</taxon>
        <taxon>Pseudomonadati</taxon>
        <taxon>Bacteroidota</taxon>
        <taxon>Flavobacteriia</taxon>
        <taxon>Flavobacteriales</taxon>
        <taxon>Flavobacteriaceae</taxon>
        <taxon>Flavobacterium</taxon>
    </lineage>
</organism>
<evidence type="ECO:0000313" key="2">
    <source>
        <dbReference type="EMBL" id="MFD2892022.1"/>
    </source>
</evidence>
<dbReference type="Proteomes" id="UP001597534">
    <property type="component" value="Unassembled WGS sequence"/>
</dbReference>